<feature type="compositionally biased region" description="Basic and acidic residues" evidence="1">
    <location>
        <begin position="61"/>
        <end position="70"/>
    </location>
</feature>
<feature type="compositionally biased region" description="Low complexity" evidence="1">
    <location>
        <begin position="273"/>
        <end position="290"/>
    </location>
</feature>
<protein>
    <submittedName>
        <fullName evidence="2">G7546 protein</fullName>
    </submittedName>
</protein>
<feature type="compositionally biased region" description="Low complexity" evidence="1">
    <location>
        <begin position="87"/>
        <end position="98"/>
    </location>
</feature>
<evidence type="ECO:0000256" key="1">
    <source>
        <dbReference type="SAM" id="MobiDB-lite"/>
    </source>
</evidence>
<organism evidence="2 3">
    <name type="scientific">Coccomyxa viridis</name>
    <dbReference type="NCBI Taxonomy" id="1274662"/>
    <lineage>
        <taxon>Eukaryota</taxon>
        <taxon>Viridiplantae</taxon>
        <taxon>Chlorophyta</taxon>
        <taxon>core chlorophytes</taxon>
        <taxon>Trebouxiophyceae</taxon>
        <taxon>Trebouxiophyceae incertae sedis</taxon>
        <taxon>Coccomyxaceae</taxon>
        <taxon>Coccomyxa</taxon>
    </lineage>
</organism>
<feature type="region of interest" description="Disordered" evidence="1">
    <location>
        <begin position="325"/>
        <end position="354"/>
    </location>
</feature>
<feature type="compositionally biased region" description="Basic and acidic residues" evidence="1">
    <location>
        <begin position="635"/>
        <end position="646"/>
    </location>
</feature>
<proteinExistence type="predicted"/>
<feature type="region of interest" description="Disordered" evidence="1">
    <location>
        <begin position="1"/>
        <end position="291"/>
    </location>
</feature>
<keyword evidence="3" id="KW-1185">Reference proteome</keyword>
<gene>
    <name evidence="2" type="primary">g7546</name>
    <name evidence="2" type="ORF">VP750_LOCUS6461</name>
</gene>
<feature type="compositionally biased region" description="Polar residues" evidence="1">
    <location>
        <begin position="144"/>
        <end position="176"/>
    </location>
</feature>
<dbReference type="EMBL" id="CAXHTA020000011">
    <property type="protein sequence ID" value="CAL5224802.1"/>
    <property type="molecule type" value="Genomic_DNA"/>
</dbReference>
<feature type="compositionally biased region" description="Basic and acidic residues" evidence="1">
    <location>
        <begin position="16"/>
        <end position="29"/>
    </location>
</feature>
<evidence type="ECO:0000313" key="2">
    <source>
        <dbReference type="EMBL" id="CAL5224802.1"/>
    </source>
</evidence>
<feature type="compositionally biased region" description="Low complexity" evidence="1">
    <location>
        <begin position="651"/>
        <end position="662"/>
    </location>
</feature>
<evidence type="ECO:0000313" key="3">
    <source>
        <dbReference type="Proteomes" id="UP001497392"/>
    </source>
</evidence>
<reference evidence="2 3" key="1">
    <citation type="submission" date="2024-06" db="EMBL/GenBank/DDBJ databases">
        <authorList>
            <person name="Kraege A."/>
            <person name="Thomma B."/>
        </authorList>
    </citation>
    <scope>NUCLEOTIDE SEQUENCE [LARGE SCALE GENOMIC DNA]</scope>
</reference>
<feature type="compositionally biased region" description="Polar residues" evidence="1">
    <location>
        <begin position="216"/>
        <end position="227"/>
    </location>
</feature>
<feature type="region of interest" description="Disordered" evidence="1">
    <location>
        <begin position="635"/>
        <end position="670"/>
    </location>
</feature>
<name>A0ABP1G4P3_9CHLO</name>
<accession>A0ABP1G4P3</accession>
<sequence>MDKKEDFAERRRRQKEKLSIQRAERRKPDSMPTQTALTRHSKPSDVLKADSPGSSENTDDAYVHVDKADAAEADTAPAQPSQSPGNRSAAERIAAASSMITKPALSPAKQPAQQPAIFPSVVSPATKTAEATGKLKFSADVETDQAQTQSQPRTAPSSASQSNPREALQGPSQQHSAGPAVQHEVEAGGLSLHSGRDAPQRPQPAKAGSKKAAASDIQSLQQRQQVQDAKPEAGPSQASESSSAPRQAVGAVRPDRNAMAGQGAEKAGKSDESSGTATKQGASSAASSGSWGWGKGWLPTAALQQVAAGALKDVQEMKESLQQVFTVDDPETTTDEDEAGPEAQRGAPAGASEAERRAVLERLQGQDNHLAAGFKLLDRQIDNVLGGAAGLAGSLLGRAHSAGRQVAGKVEAGLELFGKSAIGLLDGGMDYSGRPPNTFASHFRHNGGSELAERVEELCNDKARLCNRLRSVLKGAELAAFNADVDGMAAHLDTASVAGAAADQKDVPCPAGVPCIDTTIVKAACRTGAERLKTWHGRELDASALWGLHTSACSELAEAAAECVAALDKFGTELSGSAAAKAGAHPAADTFNTIADYLKSQARAMVVALSLLADAYQAIADKAAAEALAAFEADQRSASSKEEGKAEQVPSSSAGKDSSQSKSDAKQVTPERYRDHVHMHMHDPLKVQLELQSVKEAALQTVTELYRGLLYAILSHCHARRLV</sequence>
<comment type="caution">
    <text evidence="2">The sequence shown here is derived from an EMBL/GenBank/DDBJ whole genome shotgun (WGS) entry which is preliminary data.</text>
</comment>
<feature type="compositionally biased region" description="Low complexity" evidence="1">
    <location>
        <begin position="205"/>
        <end position="215"/>
    </location>
</feature>
<feature type="compositionally biased region" description="Polar residues" evidence="1">
    <location>
        <begin position="236"/>
        <end position="245"/>
    </location>
</feature>
<feature type="compositionally biased region" description="Acidic residues" evidence="1">
    <location>
        <begin position="328"/>
        <end position="340"/>
    </location>
</feature>
<dbReference type="Proteomes" id="UP001497392">
    <property type="component" value="Unassembled WGS sequence"/>
</dbReference>